<gene>
    <name evidence="1" type="ORF">SAMN05428998_12492</name>
</gene>
<dbReference type="InterPro" id="IPR009394">
    <property type="entry name" value="MmcB-like"/>
</dbReference>
<sequence length="158" mass="17298">MPLSTTVKPEPADPVARQVARGVCRLLDRLGHVGLTEFVLRSGRRADVIALGPGGELTIVEIKSSLADFRADGKWPEYLAFCERYYFAVPRGFPLEVLPEDQGLILADGYDAAILREAEHRPLAAARRKAVTLRFGQVAARRLQLLLDPQGADPGRPA</sequence>
<dbReference type="PIRSF" id="PIRSF031796">
    <property type="entry name" value="UPC031796"/>
    <property type="match status" value="1"/>
</dbReference>
<dbReference type="STRING" id="560819.SAMN05428998_12492"/>
<keyword evidence="2" id="KW-1185">Reference proteome</keyword>
<evidence type="ECO:0008006" key="3">
    <source>
        <dbReference type="Google" id="ProtNLM"/>
    </source>
</evidence>
<proteinExistence type="predicted"/>
<protein>
    <recommendedName>
        <fullName evidence="3">DNA repair protein MmcB-related protein</fullName>
    </recommendedName>
</protein>
<name>A0A1Y6CP89_9PROT</name>
<organism evidence="1 2">
    <name type="scientific">Tistlia consotensis USBA 355</name>
    <dbReference type="NCBI Taxonomy" id="560819"/>
    <lineage>
        <taxon>Bacteria</taxon>
        <taxon>Pseudomonadati</taxon>
        <taxon>Pseudomonadota</taxon>
        <taxon>Alphaproteobacteria</taxon>
        <taxon>Rhodospirillales</taxon>
        <taxon>Rhodovibrionaceae</taxon>
        <taxon>Tistlia</taxon>
    </lineage>
</organism>
<evidence type="ECO:0000313" key="2">
    <source>
        <dbReference type="Proteomes" id="UP000192917"/>
    </source>
</evidence>
<accession>A0A1Y6CP89</accession>
<dbReference type="AlphaFoldDB" id="A0A1Y6CP89"/>
<dbReference type="Proteomes" id="UP000192917">
    <property type="component" value="Unassembled WGS sequence"/>
</dbReference>
<evidence type="ECO:0000313" key="1">
    <source>
        <dbReference type="EMBL" id="SMF63264.1"/>
    </source>
</evidence>
<dbReference type="Pfam" id="PF06319">
    <property type="entry name" value="MmcB-like"/>
    <property type="match status" value="1"/>
</dbReference>
<reference evidence="1 2" key="1">
    <citation type="submission" date="2017-04" db="EMBL/GenBank/DDBJ databases">
        <authorList>
            <person name="Afonso C.L."/>
            <person name="Miller P.J."/>
            <person name="Scott M.A."/>
            <person name="Spackman E."/>
            <person name="Goraichik I."/>
            <person name="Dimitrov K.M."/>
            <person name="Suarez D.L."/>
            <person name="Swayne D.E."/>
        </authorList>
    </citation>
    <scope>NUCLEOTIDE SEQUENCE [LARGE SCALE GENOMIC DNA]</scope>
    <source>
        <strain evidence="1 2">USBA 355</strain>
    </source>
</reference>
<dbReference type="EMBL" id="FWZX01000024">
    <property type="protein sequence ID" value="SMF63264.1"/>
    <property type="molecule type" value="Genomic_DNA"/>
</dbReference>
<dbReference type="RefSeq" id="WP_085125141.1">
    <property type="nucleotide sequence ID" value="NZ_FWZX01000024.1"/>
</dbReference>